<sequence length="45" mass="5141">MGIVNWGQGCYRPDSAGVYLRIDNEHFRDWIARAMASDPSVSELR</sequence>
<gene>
    <name evidence="1" type="ORF">H9L15_12380</name>
</gene>
<dbReference type="RefSeq" id="WP_187714283.1">
    <property type="nucleotide sequence ID" value="NZ_CP060780.1"/>
</dbReference>
<evidence type="ECO:0000313" key="1">
    <source>
        <dbReference type="EMBL" id="QNP42851.1"/>
    </source>
</evidence>
<protein>
    <submittedName>
        <fullName evidence="1">Uncharacterized protein</fullName>
    </submittedName>
</protein>
<proteinExistence type="predicted"/>
<dbReference type="Gene3D" id="2.40.10.10">
    <property type="entry name" value="Trypsin-like serine proteases"/>
    <property type="match status" value="1"/>
</dbReference>
<reference evidence="1 2" key="1">
    <citation type="submission" date="2020-08" db="EMBL/GenBank/DDBJ databases">
        <title>Genome sequence of Sphingomonas daechungensis KACC 18115T.</title>
        <authorList>
            <person name="Hyun D.-W."/>
            <person name="Bae J.-W."/>
        </authorList>
    </citation>
    <scope>NUCLEOTIDE SEQUENCE [LARGE SCALE GENOMIC DNA]</scope>
    <source>
        <strain evidence="1 2">KACC 18115</strain>
    </source>
</reference>
<dbReference type="SUPFAM" id="SSF50494">
    <property type="entry name" value="Trypsin-like serine proteases"/>
    <property type="match status" value="1"/>
</dbReference>
<dbReference type="InterPro" id="IPR009003">
    <property type="entry name" value="Peptidase_S1_PA"/>
</dbReference>
<dbReference type="InterPro" id="IPR043504">
    <property type="entry name" value="Peptidase_S1_PA_chymotrypsin"/>
</dbReference>
<dbReference type="Proteomes" id="UP000516134">
    <property type="component" value="Chromosome"/>
</dbReference>
<dbReference type="EMBL" id="CP060780">
    <property type="protein sequence ID" value="QNP42851.1"/>
    <property type="molecule type" value="Genomic_DNA"/>
</dbReference>
<accession>A0ABX6SZ67</accession>
<evidence type="ECO:0000313" key="2">
    <source>
        <dbReference type="Proteomes" id="UP000516134"/>
    </source>
</evidence>
<keyword evidence="2" id="KW-1185">Reference proteome</keyword>
<organism evidence="1 2">
    <name type="scientific">Sphingomonas daechungensis</name>
    <dbReference type="NCBI Taxonomy" id="1176646"/>
    <lineage>
        <taxon>Bacteria</taxon>
        <taxon>Pseudomonadati</taxon>
        <taxon>Pseudomonadota</taxon>
        <taxon>Alphaproteobacteria</taxon>
        <taxon>Sphingomonadales</taxon>
        <taxon>Sphingomonadaceae</taxon>
        <taxon>Sphingomonas</taxon>
    </lineage>
</organism>
<name>A0ABX6SZ67_9SPHN</name>